<dbReference type="HOGENOM" id="CLU_2922845_0_0_1"/>
<accession>A0A0C3BRI4</accession>
<gene>
    <name evidence="1" type="ORF">M413DRAFT_196832</name>
</gene>
<dbReference type="EMBL" id="KN831786">
    <property type="protein sequence ID" value="KIM39290.1"/>
    <property type="molecule type" value="Genomic_DNA"/>
</dbReference>
<organism evidence="1 2">
    <name type="scientific">Hebeloma cylindrosporum</name>
    <dbReference type="NCBI Taxonomy" id="76867"/>
    <lineage>
        <taxon>Eukaryota</taxon>
        <taxon>Fungi</taxon>
        <taxon>Dikarya</taxon>
        <taxon>Basidiomycota</taxon>
        <taxon>Agaricomycotina</taxon>
        <taxon>Agaricomycetes</taxon>
        <taxon>Agaricomycetidae</taxon>
        <taxon>Agaricales</taxon>
        <taxon>Agaricineae</taxon>
        <taxon>Hymenogastraceae</taxon>
        <taxon>Hebeloma</taxon>
    </lineage>
</organism>
<proteinExistence type="predicted"/>
<reference evidence="2" key="2">
    <citation type="submission" date="2015-01" db="EMBL/GenBank/DDBJ databases">
        <title>Evolutionary Origins and Diversification of the Mycorrhizal Mutualists.</title>
        <authorList>
            <consortium name="DOE Joint Genome Institute"/>
            <consortium name="Mycorrhizal Genomics Consortium"/>
            <person name="Kohler A."/>
            <person name="Kuo A."/>
            <person name="Nagy L.G."/>
            <person name="Floudas D."/>
            <person name="Copeland A."/>
            <person name="Barry K.W."/>
            <person name="Cichocki N."/>
            <person name="Veneault-Fourrey C."/>
            <person name="LaButti K."/>
            <person name="Lindquist E.A."/>
            <person name="Lipzen A."/>
            <person name="Lundell T."/>
            <person name="Morin E."/>
            <person name="Murat C."/>
            <person name="Riley R."/>
            <person name="Ohm R."/>
            <person name="Sun H."/>
            <person name="Tunlid A."/>
            <person name="Henrissat B."/>
            <person name="Grigoriev I.V."/>
            <person name="Hibbett D.S."/>
            <person name="Martin F."/>
        </authorList>
    </citation>
    <scope>NUCLEOTIDE SEQUENCE [LARGE SCALE GENOMIC DNA]</scope>
    <source>
        <strain evidence="2">h7</strain>
    </source>
</reference>
<name>A0A0C3BRI4_HEBCY</name>
<protein>
    <submittedName>
        <fullName evidence="1">Uncharacterized protein</fullName>
    </submittedName>
</protein>
<dbReference type="AlphaFoldDB" id="A0A0C3BRI4"/>
<keyword evidence="2" id="KW-1185">Reference proteome</keyword>
<evidence type="ECO:0000313" key="1">
    <source>
        <dbReference type="EMBL" id="KIM39290.1"/>
    </source>
</evidence>
<reference evidence="1 2" key="1">
    <citation type="submission" date="2014-04" db="EMBL/GenBank/DDBJ databases">
        <authorList>
            <consortium name="DOE Joint Genome Institute"/>
            <person name="Kuo A."/>
            <person name="Gay G."/>
            <person name="Dore J."/>
            <person name="Kohler A."/>
            <person name="Nagy L.G."/>
            <person name="Floudas D."/>
            <person name="Copeland A."/>
            <person name="Barry K.W."/>
            <person name="Cichocki N."/>
            <person name="Veneault-Fourrey C."/>
            <person name="LaButti K."/>
            <person name="Lindquist E.A."/>
            <person name="Lipzen A."/>
            <person name="Lundell T."/>
            <person name="Morin E."/>
            <person name="Murat C."/>
            <person name="Sun H."/>
            <person name="Tunlid A."/>
            <person name="Henrissat B."/>
            <person name="Grigoriev I.V."/>
            <person name="Hibbett D.S."/>
            <person name="Martin F."/>
            <person name="Nordberg H.P."/>
            <person name="Cantor M.N."/>
            <person name="Hua S.X."/>
        </authorList>
    </citation>
    <scope>NUCLEOTIDE SEQUENCE [LARGE SCALE GENOMIC DNA]</scope>
    <source>
        <strain evidence="2">h7</strain>
    </source>
</reference>
<sequence>MARTSRKWKRRHKRMAIAGCGTKALLILWTLNGPCHHPKLHEQVIDFQDIINHKWSATRNY</sequence>
<dbReference type="Proteomes" id="UP000053424">
    <property type="component" value="Unassembled WGS sequence"/>
</dbReference>
<evidence type="ECO:0000313" key="2">
    <source>
        <dbReference type="Proteomes" id="UP000053424"/>
    </source>
</evidence>